<dbReference type="InterPro" id="IPR013320">
    <property type="entry name" value="ConA-like_dom_sf"/>
</dbReference>
<dbReference type="SUPFAM" id="SSF75005">
    <property type="entry name" value="Arabinanase/levansucrase/invertase"/>
    <property type="match status" value="1"/>
</dbReference>
<dbReference type="CDD" id="cd18621">
    <property type="entry name" value="GH32_XdINV-like"/>
    <property type="match status" value="1"/>
</dbReference>
<proteinExistence type="inferred from homology"/>
<evidence type="ECO:0000256" key="1">
    <source>
        <dbReference type="ARBA" id="ARBA00009902"/>
    </source>
</evidence>
<dbReference type="STRING" id="97972.A0A2V1E8N3"/>
<dbReference type="InterPro" id="IPR013189">
    <property type="entry name" value="Glyco_hydro_32_C"/>
</dbReference>
<dbReference type="InterPro" id="IPR013148">
    <property type="entry name" value="Glyco_hydro_32_N"/>
</dbReference>
<dbReference type="PANTHER" id="PTHR42800">
    <property type="entry name" value="EXOINULINASE INUD (AFU_ORTHOLOGUE AFUA_5G00480)"/>
    <property type="match status" value="1"/>
</dbReference>
<dbReference type="EMBL" id="KZ805306">
    <property type="protein sequence ID" value="PVI06907.1"/>
    <property type="molecule type" value="Genomic_DNA"/>
</dbReference>
<dbReference type="InterPro" id="IPR001362">
    <property type="entry name" value="Glyco_hydro_32"/>
</dbReference>
<evidence type="ECO:0000259" key="7">
    <source>
        <dbReference type="Pfam" id="PF08244"/>
    </source>
</evidence>
<dbReference type="SMART" id="SM00640">
    <property type="entry name" value="Glyco_32"/>
    <property type="match status" value="1"/>
</dbReference>
<dbReference type="Pfam" id="PF00251">
    <property type="entry name" value="Glyco_hydro_32N"/>
    <property type="match status" value="1"/>
</dbReference>
<comment type="similarity">
    <text evidence="1 4">Belongs to the glycosyl hydrolase 32 family.</text>
</comment>
<evidence type="ECO:0000256" key="4">
    <source>
        <dbReference type="RuleBase" id="RU362110"/>
    </source>
</evidence>
<dbReference type="SUPFAM" id="SSF49899">
    <property type="entry name" value="Concanavalin A-like lectins/glucanases"/>
    <property type="match status" value="1"/>
</dbReference>
<dbReference type="Gene3D" id="2.60.120.560">
    <property type="entry name" value="Exo-inulinase, domain 1"/>
    <property type="match status" value="1"/>
</dbReference>
<gene>
    <name evidence="8" type="ORF">DM02DRAFT_378357</name>
</gene>
<keyword evidence="3 4" id="KW-0326">Glycosidase</keyword>
<evidence type="ECO:0000313" key="8">
    <source>
        <dbReference type="EMBL" id="PVI06907.1"/>
    </source>
</evidence>
<dbReference type="OrthoDB" id="202537at2759"/>
<feature type="signal peptide" evidence="5">
    <location>
        <begin position="1"/>
        <end position="19"/>
    </location>
</feature>
<evidence type="ECO:0000256" key="2">
    <source>
        <dbReference type="ARBA" id="ARBA00022801"/>
    </source>
</evidence>
<keyword evidence="2 4" id="KW-0378">Hydrolase</keyword>
<evidence type="ECO:0000313" key="9">
    <source>
        <dbReference type="Proteomes" id="UP000244855"/>
    </source>
</evidence>
<accession>A0A2V1E8N3</accession>
<evidence type="ECO:0000259" key="6">
    <source>
        <dbReference type="Pfam" id="PF00251"/>
    </source>
</evidence>
<keyword evidence="9" id="KW-1185">Reference proteome</keyword>
<dbReference type="Proteomes" id="UP000244855">
    <property type="component" value="Unassembled WGS sequence"/>
</dbReference>
<sequence length="631" mass="69972">MKFVVASSLVLSALHAAHAQNFSSLPDVLDAETIASLGNNSLFLRWRPRSHFIAPAGWMNDPCGMVYDPTRDLYHVQYQWHPNHINWGNISWGHAVSKDLVTWTDMGGWEDGKAESLGPTGNGTYNGLGIFSGTTLPVNLTGGQDGTLLTFYTSVSRLPTNWAKPYLEGTETQSFAISTDGGKTWEEYENNPVIEAPPAGWNITGWRDPFFQPWPEMDALLLQEEPHYYAVLGSGIKGDGPRIPFYSAPASDLTNWTFLGSLWEPSNNETLGDILETGTYGFNFEVSNFFSLNDEDGDVHYYSLFGTEGGNTTFHPRAQWGLWNEGMATRRANGSAEFTPLSGGVIDYGLLYAVTSFHDSKNNRRVQWGWANEELNDYYTQQGYQGAFALPREMYVIKKQGLINPDGRLTTKGNNRVIEHSDGTFTAYTLGARPLPEVVTGLRNGASQQGYATNGTSTQTSLIGTGSSHMELKAKFRNVTGSVGLTVAASPGGEEYTTIYWDPSNYTISVDRSHSSTIENIAQNYTVVGYFYPYQYPTGPEDLDINVFIDGSLLEVYVNDRFWLTTRIYPGRLDSTGFGVYVGQNSSVDVSGLTVWTDTANIFPERPLNSSSKLIFDTPEQTNNYLWWTGD</sequence>
<feature type="domain" description="Glycosyl hydrolase family 32 N-terminal" evidence="6">
    <location>
        <begin position="51"/>
        <end position="398"/>
    </location>
</feature>
<dbReference type="PANTHER" id="PTHR42800:SF3">
    <property type="entry name" value="GLYCOSYL HYDROLASE FAMILY 32 N-TERMINAL DOMAIN-CONTAINING PROTEIN"/>
    <property type="match status" value="1"/>
</dbReference>
<organism evidence="8 9">
    <name type="scientific">Periconia macrospinosa</name>
    <dbReference type="NCBI Taxonomy" id="97972"/>
    <lineage>
        <taxon>Eukaryota</taxon>
        <taxon>Fungi</taxon>
        <taxon>Dikarya</taxon>
        <taxon>Ascomycota</taxon>
        <taxon>Pezizomycotina</taxon>
        <taxon>Dothideomycetes</taxon>
        <taxon>Pleosporomycetidae</taxon>
        <taxon>Pleosporales</taxon>
        <taxon>Massarineae</taxon>
        <taxon>Periconiaceae</taxon>
        <taxon>Periconia</taxon>
    </lineage>
</organism>
<dbReference type="GO" id="GO:0005987">
    <property type="term" value="P:sucrose catabolic process"/>
    <property type="evidence" value="ECO:0007669"/>
    <property type="project" value="TreeGrafter"/>
</dbReference>
<dbReference type="Pfam" id="PF08244">
    <property type="entry name" value="Glyco_hydro_32C"/>
    <property type="match status" value="1"/>
</dbReference>
<feature type="domain" description="Glycosyl hydrolase family 32 C-terminal" evidence="7">
    <location>
        <begin position="442"/>
        <end position="596"/>
    </location>
</feature>
<dbReference type="AlphaFoldDB" id="A0A2V1E8N3"/>
<keyword evidence="5" id="KW-0732">Signal</keyword>
<reference evidence="8 9" key="1">
    <citation type="journal article" date="2018" name="Sci. Rep.">
        <title>Comparative genomics provides insights into the lifestyle and reveals functional heterogeneity of dark septate endophytic fungi.</title>
        <authorList>
            <person name="Knapp D.G."/>
            <person name="Nemeth J.B."/>
            <person name="Barry K."/>
            <person name="Hainaut M."/>
            <person name="Henrissat B."/>
            <person name="Johnson J."/>
            <person name="Kuo A."/>
            <person name="Lim J.H.P."/>
            <person name="Lipzen A."/>
            <person name="Nolan M."/>
            <person name="Ohm R.A."/>
            <person name="Tamas L."/>
            <person name="Grigoriev I.V."/>
            <person name="Spatafora J.W."/>
            <person name="Nagy L.G."/>
            <person name="Kovacs G.M."/>
        </authorList>
    </citation>
    <scope>NUCLEOTIDE SEQUENCE [LARGE SCALE GENOMIC DNA]</scope>
    <source>
        <strain evidence="8 9">DSE2036</strain>
    </source>
</reference>
<dbReference type="GO" id="GO:0005737">
    <property type="term" value="C:cytoplasm"/>
    <property type="evidence" value="ECO:0007669"/>
    <property type="project" value="TreeGrafter"/>
</dbReference>
<protein>
    <submittedName>
        <fullName evidence="8">Glycoside hydrolase family 32 protein</fullName>
    </submittedName>
</protein>
<evidence type="ECO:0000256" key="3">
    <source>
        <dbReference type="ARBA" id="ARBA00023295"/>
    </source>
</evidence>
<evidence type="ECO:0000256" key="5">
    <source>
        <dbReference type="SAM" id="SignalP"/>
    </source>
</evidence>
<dbReference type="GO" id="GO:0004575">
    <property type="term" value="F:sucrose alpha-glucosidase activity"/>
    <property type="evidence" value="ECO:0007669"/>
    <property type="project" value="TreeGrafter"/>
</dbReference>
<name>A0A2V1E8N3_9PLEO</name>
<dbReference type="Gene3D" id="2.115.10.20">
    <property type="entry name" value="Glycosyl hydrolase domain, family 43"/>
    <property type="match status" value="1"/>
</dbReference>
<feature type="chain" id="PRO_5016155479" evidence="5">
    <location>
        <begin position="20"/>
        <end position="631"/>
    </location>
</feature>
<dbReference type="InterPro" id="IPR023296">
    <property type="entry name" value="Glyco_hydro_beta-prop_sf"/>
</dbReference>